<dbReference type="AlphaFoldDB" id="A0A2R5G0D0"/>
<dbReference type="Proteomes" id="UP000245124">
    <property type="component" value="Unassembled WGS sequence"/>
</dbReference>
<keyword evidence="3" id="KW-1185">Reference proteome</keyword>
<comment type="caution">
    <text evidence="2">The sequence shown here is derived from an EMBL/GenBank/DDBJ whole genome shotgun (WGS) entry which is preliminary data.</text>
</comment>
<evidence type="ECO:0000313" key="3">
    <source>
        <dbReference type="Proteomes" id="UP000245124"/>
    </source>
</evidence>
<proteinExistence type="predicted"/>
<dbReference type="OrthoDB" id="9956666at2"/>
<feature type="compositionally biased region" description="Polar residues" evidence="1">
    <location>
        <begin position="1"/>
        <end position="15"/>
    </location>
</feature>
<dbReference type="RefSeq" id="WP_109013591.1">
    <property type="nucleotide sequence ID" value="NZ_BDUD01000011.1"/>
</dbReference>
<reference evidence="2 3" key="1">
    <citation type="submission" date="2017-06" db="EMBL/GenBank/DDBJ databases">
        <title>Genome sequencing of cyanobaciteial culture collection at National Institute for Environmental Studies (NIES).</title>
        <authorList>
            <person name="Hirose Y."/>
            <person name="Shimura Y."/>
            <person name="Fujisawa T."/>
            <person name="Nakamura Y."/>
            <person name="Kawachi M."/>
        </authorList>
    </citation>
    <scope>NUCLEOTIDE SEQUENCE [LARGE SCALE GENOMIC DNA]</scope>
    <source>
        <strain evidence="2 3">NIES-4072</strain>
    </source>
</reference>
<organism evidence="2 3">
    <name type="scientific">Nostoc commune NIES-4072</name>
    <dbReference type="NCBI Taxonomy" id="2005467"/>
    <lineage>
        <taxon>Bacteria</taxon>
        <taxon>Bacillati</taxon>
        <taxon>Cyanobacteriota</taxon>
        <taxon>Cyanophyceae</taxon>
        <taxon>Nostocales</taxon>
        <taxon>Nostocaceae</taxon>
        <taxon>Nostoc</taxon>
    </lineage>
</organism>
<evidence type="ECO:0000256" key="1">
    <source>
        <dbReference type="SAM" id="MobiDB-lite"/>
    </source>
</evidence>
<feature type="region of interest" description="Disordered" evidence="1">
    <location>
        <begin position="1"/>
        <end position="23"/>
    </location>
</feature>
<evidence type="ECO:0000313" key="2">
    <source>
        <dbReference type="EMBL" id="GBG23749.1"/>
    </source>
</evidence>
<name>A0A2R5G0D0_NOSCO</name>
<sequence length="99" mass="10586">MSNKTNPDQTNSNSNDKQKAELPKVSLATRAKSIFGKTPKVISSLVVMGSLFVGAVVSERLLSVVESSDCGISVNFKSSPSSPLDFKLNKEACSKPPER</sequence>
<protein>
    <submittedName>
        <fullName evidence="2">Uncharacterized protein</fullName>
    </submittedName>
</protein>
<gene>
    <name evidence="2" type="ORF">NIES4072_74610</name>
</gene>
<accession>A0A2R5G0D0</accession>
<dbReference type="EMBL" id="BDUD01000011">
    <property type="protein sequence ID" value="GBG23749.1"/>
    <property type="molecule type" value="Genomic_DNA"/>
</dbReference>